<organism evidence="3 4">
    <name type="scientific">Ephemerocybe angulata</name>
    <dbReference type="NCBI Taxonomy" id="980116"/>
    <lineage>
        <taxon>Eukaryota</taxon>
        <taxon>Fungi</taxon>
        <taxon>Dikarya</taxon>
        <taxon>Basidiomycota</taxon>
        <taxon>Agaricomycotina</taxon>
        <taxon>Agaricomycetes</taxon>
        <taxon>Agaricomycetidae</taxon>
        <taxon>Agaricales</taxon>
        <taxon>Agaricineae</taxon>
        <taxon>Psathyrellaceae</taxon>
        <taxon>Ephemerocybe</taxon>
    </lineage>
</organism>
<gene>
    <name evidence="3" type="ORF">D9611_002523</name>
</gene>
<sequence>MPMARAREDVIPPTRSYKGACLQRSEPISSLPIVRPTNLIPTSTHFKVMAPAVTKVVYKPDSQSTDEYTVVINPEEYHKWKGGDKTIPLASVVDSFSVFHSSQGAQGLLGKPSNQQLETVFGTSKDVDVVTKILEGGREQKVNGLNQPPTTLNPANSGGEIRR</sequence>
<evidence type="ECO:0000259" key="2">
    <source>
        <dbReference type="Pfam" id="PF01172"/>
    </source>
</evidence>
<protein>
    <recommendedName>
        <fullName evidence="2">Ribosome maturation protein SDO1/SBDS N-terminal domain-containing protein</fullName>
    </recommendedName>
</protein>
<evidence type="ECO:0000256" key="1">
    <source>
        <dbReference type="SAM" id="MobiDB-lite"/>
    </source>
</evidence>
<dbReference type="AlphaFoldDB" id="A0A8H5C1W5"/>
<dbReference type="EMBL" id="JAACJK010000109">
    <property type="protein sequence ID" value="KAF5333309.1"/>
    <property type="molecule type" value="Genomic_DNA"/>
</dbReference>
<name>A0A8H5C1W5_9AGAR</name>
<feature type="compositionally biased region" description="Polar residues" evidence="1">
    <location>
        <begin position="143"/>
        <end position="156"/>
    </location>
</feature>
<feature type="domain" description="Ribosome maturation protein SDO1/SBDS N-terminal" evidence="2">
    <location>
        <begin position="53"/>
        <end position="141"/>
    </location>
</feature>
<comment type="caution">
    <text evidence="3">The sequence shown here is derived from an EMBL/GenBank/DDBJ whole genome shotgun (WGS) entry which is preliminary data.</text>
</comment>
<dbReference type="InterPro" id="IPR036786">
    <property type="entry name" value="Ribosome_mat_SBDS_N_sf"/>
</dbReference>
<keyword evidence="4" id="KW-1185">Reference proteome</keyword>
<evidence type="ECO:0000313" key="4">
    <source>
        <dbReference type="Proteomes" id="UP000541558"/>
    </source>
</evidence>
<dbReference type="SUPFAM" id="SSF89895">
    <property type="entry name" value="FYSH domain"/>
    <property type="match status" value="1"/>
</dbReference>
<dbReference type="Proteomes" id="UP000541558">
    <property type="component" value="Unassembled WGS sequence"/>
</dbReference>
<dbReference type="Pfam" id="PF01172">
    <property type="entry name" value="SBDS_N"/>
    <property type="match status" value="1"/>
</dbReference>
<feature type="region of interest" description="Disordered" evidence="1">
    <location>
        <begin position="140"/>
        <end position="163"/>
    </location>
</feature>
<evidence type="ECO:0000313" key="3">
    <source>
        <dbReference type="EMBL" id="KAF5333309.1"/>
    </source>
</evidence>
<dbReference type="Gene3D" id="3.30.1250.10">
    <property type="entry name" value="Ribosome maturation protein SBDS, N-terminal domain"/>
    <property type="match status" value="1"/>
</dbReference>
<dbReference type="OrthoDB" id="2567806at2759"/>
<accession>A0A8H5C1W5</accession>
<reference evidence="3 4" key="1">
    <citation type="journal article" date="2020" name="ISME J.">
        <title>Uncovering the hidden diversity of litter-decomposition mechanisms in mushroom-forming fungi.</title>
        <authorList>
            <person name="Floudas D."/>
            <person name="Bentzer J."/>
            <person name="Ahren D."/>
            <person name="Johansson T."/>
            <person name="Persson P."/>
            <person name="Tunlid A."/>
        </authorList>
    </citation>
    <scope>NUCLEOTIDE SEQUENCE [LARGE SCALE GENOMIC DNA]</scope>
    <source>
        <strain evidence="3 4">CBS 175.51</strain>
    </source>
</reference>
<proteinExistence type="predicted"/>
<dbReference type="InterPro" id="IPR019783">
    <property type="entry name" value="SDO1/SBDS_N"/>
</dbReference>